<comment type="caution">
    <text evidence="2">The sequence shown here is derived from an EMBL/GenBank/DDBJ whole genome shotgun (WGS) entry which is preliminary data.</text>
</comment>
<evidence type="ECO:0000313" key="3">
    <source>
        <dbReference type="Proteomes" id="UP000581447"/>
    </source>
</evidence>
<evidence type="ECO:0000256" key="1">
    <source>
        <dbReference type="SAM" id="Coils"/>
    </source>
</evidence>
<dbReference type="RefSeq" id="WP_183940831.1">
    <property type="nucleotide sequence ID" value="NZ_BAABBG010000023.1"/>
</dbReference>
<dbReference type="AlphaFoldDB" id="A0A840B0Y8"/>
<dbReference type="Proteomes" id="UP000581447">
    <property type="component" value="Unassembled WGS sequence"/>
</dbReference>
<sequence length="78" mass="7898">MKHAFVLALMLMVGGCGDTAPTEAGKPDDAGTPAVTQKDELAQQKLTIEQAAEEATKLIEADAKAEIDAADASGGAAQ</sequence>
<keyword evidence="1" id="KW-0175">Coiled coil</keyword>
<keyword evidence="3" id="KW-1185">Reference proteome</keyword>
<proteinExistence type="predicted"/>
<reference evidence="2 3" key="1">
    <citation type="submission" date="2020-08" db="EMBL/GenBank/DDBJ databases">
        <title>Genomic Encyclopedia of Type Strains, Phase IV (KMG-IV): sequencing the most valuable type-strain genomes for metagenomic binning, comparative biology and taxonomic classification.</title>
        <authorList>
            <person name="Goeker M."/>
        </authorList>
    </citation>
    <scope>NUCLEOTIDE SEQUENCE [LARGE SCALE GENOMIC DNA]</scope>
    <source>
        <strain evidence="2 3">DSM 29050</strain>
    </source>
</reference>
<protein>
    <submittedName>
        <fullName evidence="2">Uncharacterized protein</fullName>
    </submittedName>
</protein>
<accession>A0A840B0Y8</accession>
<dbReference type="EMBL" id="JACIEA010000001">
    <property type="protein sequence ID" value="MBB3942877.1"/>
    <property type="molecule type" value="Genomic_DNA"/>
</dbReference>
<feature type="coiled-coil region" evidence="1">
    <location>
        <begin position="34"/>
        <end position="61"/>
    </location>
</feature>
<name>A0A840B0Y8_9SPHN</name>
<gene>
    <name evidence="2" type="ORF">GGR91_001099</name>
</gene>
<evidence type="ECO:0000313" key="2">
    <source>
        <dbReference type="EMBL" id="MBB3942877.1"/>
    </source>
</evidence>
<organism evidence="2 3">
    <name type="scientific">Sphingorhabdus rigui</name>
    <dbReference type="NCBI Taxonomy" id="1282858"/>
    <lineage>
        <taxon>Bacteria</taxon>
        <taxon>Pseudomonadati</taxon>
        <taxon>Pseudomonadota</taxon>
        <taxon>Alphaproteobacteria</taxon>
        <taxon>Sphingomonadales</taxon>
        <taxon>Sphingomonadaceae</taxon>
        <taxon>Sphingorhabdus</taxon>
    </lineage>
</organism>
<dbReference type="PROSITE" id="PS51257">
    <property type="entry name" value="PROKAR_LIPOPROTEIN"/>
    <property type="match status" value="1"/>
</dbReference>